<keyword evidence="2" id="KW-0812">Transmembrane</keyword>
<keyword evidence="2" id="KW-1133">Transmembrane helix</keyword>
<evidence type="ECO:0000313" key="5">
    <source>
        <dbReference type="Proteomes" id="UP000677668"/>
    </source>
</evidence>
<dbReference type="EMBL" id="CP072642">
    <property type="protein sequence ID" value="QUV94053.1"/>
    <property type="molecule type" value="Genomic_DNA"/>
</dbReference>
<protein>
    <submittedName>
        <fullName evidence="4">LITAF-like zinc ribbon domain-containing protein</fullName>
    </submittedName>
</protein>
<organism evidence="4 5">
    <name type="scientific">Chloracidobacterium sp. N</name>
    <dbReference type="NCBI Taxonomy" id="2821540"/>
    <lineage>
        <taxon>Bacteria</taxon>
        <taxon>Pseudomonadati</taxon>
        <taxon>Acidobacteriota</taxon>
        <taxon>Terriglobia</taxon>
        <taxon>Terriglobales</taxon>
        <taxon>Acidobacteriaceae</taxon>
        <taxon>Chloracidobacterium</taxon>
        <taxon>Chloracidobacterium aggregatum</taxon>
    </lineage>
</organism>
<proteinExistence type="predicted"/>
<keyword evidence="5" id="KW-1185">Reference proteome</keyword>
<feature type="transmembrane region" description="Helical" evidence="2">
    <location>
        <begin position="131"/>
        <end position="151"/>
    </location>
</feature>
<keyword evidence="2" id="KW-0472">Membrane</keyword>
<accession>A0ABX8B0N9</accession>
<name>A0ABX8B0N9_9BACT</name>
<dbReference type="Proteomes" id="UP000677668">
    <property type="component" value="Chromosome 1"/>
</dbReference>
<dbReference type="Pfam" id="PF10601">
    <property type="entry name" value="zf-LITAF-like"/>
    <property type="match status" value="1"/>
</dbReference>
<gene>
    <name evidence="4" type="ORF">J8C05_00900</name>
</gene>
<sequence>MIVCVNCGQVNETAASRCLRCGASIFEYPSYLGSAGVAPSGPPPAPPPPSVPPPKPAPPPHKQPLPPPYGSPYGASQTAAPPPMPLPPPVSPPLAHPLPVQPVVVVGGFACPYCRTTLPPRITYRTSPAGWVIFALLLLLCWPLFWVGFLFQEECLRCRNCGRRLA</sequence>
<reference evidence="4 5" key="1">
    <citation type="submission" date="2021-03" db="EMBL/GenBank/DDBJ databases">
        <title>Genomic and phenotypic characterization of Chloracidobacterium isolates provides evidence for multiple species.</title>
        <authorList>
            <person name="Saini M.K."/>
            <person name="Costas A.M.G."/>
            <person name="Tank M."/>
            <person name="Bryant D.A."/>
        </authorList>
    </citation>
    <scope>NUCLEOTIDE SEQUENCE [LARGE SCALE GENOMIC DNA]</scope>
    <source>
        <strain evidence="4 5">N</strain>
    </source>
</reference>
<feature type="compositionally biased region" description="Pro residues" evidence="1">
    <location>
        <begin position="40"/>
        <end position="70"/>
    </location>
</feature>
<evidence type="ECO:0000256" key="2">
    <source>
        <dbReference type="SAM" id="Phobius"/>
    </source>
</evidence>
<evidence type="ECO:0000313" key="4">
    <source>
        <dbReference type="EMBL" id="QUV94053.1"/>
    </source>
</evidence>
<feature type="region of interest" description="Disordered" evidence="1">
    <location>
        <begin position="37"/>
        <end position="88"/>
    </location>
</feature>
<dbReference type="InterPro" id="IPR006629">
    <property type="entry name" value="LITAF"/>
</dbReference>
<dbReference type="RefSeq" id="WP_014098700.1">
    <property type="nucleotide sequence ID" value="NZ_CP072642.1"/>
</dbReference>
<evidence type="ECO:0000259" key="3">
    <source>
        <dbReference type="Pfam" id="PF10601"/>
    </source>
</evidence>
<feature type="domain" description="LITAF" evidence="3">
    <location>
        <begin position="110"/>
        <end position="166"/>
    </location>
</feature>
<evidence type="ECO:0000256" key="1">
    <source>
        <dbReference type="SAM" id="MobiDB-lite"/>
    </source>
</evidence>